<sequence length="59" mass="6729">MTLLYIFILPFAAFAVYKRVQNIWLALNHGDTSKVKAELLFLFLTIAIAVGLVLLTYNR</sequence>
<gene>
    <name evidence="2" type="ORF">GCM10023183_33650</name>
</gene>
<accession>A0ABP8FYR9</accession>
<feature type="transmembrane region" description="Helical" evidence="1">
    <location>
        <begin position="39"/>
        <end position="57"/>
    </location>
</feature>
<keyword evidence="1" id="KW-0812">Transmembrane</keyword>
<comment type="caution">
    <text evidence="2">The sequence shown here is derived from an EMBL/GenBank/DDBJ whole genome shotgun (WGS) entry which is preliminary data.</text>
</comment>
<name>A0ABP8FYR9_9BACT</name>
<protein>
    <submittedName>
        <fullName evidence="2">Uncharacterized protein</fullName>
    </submittedName>
</protein>
<keyword evidence="1" id="KW-0472">Membrane</keyword>
<keyword evidence="1" id="KW-1133">Transmembrane helix</keyword>
<dbReference type="EMBL" id="BAABGX010000003">
    <property type="protein sequence ID" value="GAA4313769.1"/>
    <property type="molecule type" value="Genomic_DNA"/>
</dbReference>
<reference evidence="3" key="1">
    <citation type="journal article" date="2019" name="Int. J. Syst. Evol. Microbiol.">
        <title>The Global Catalogue of Microorganisms (GCM) 10K type strain sequencing project: providing services to taxonomists for standard genome sequencing and annotation.</title>
        <authorList>
            <consortium name="The Broad Institute Genomics Platform"/>
            <consortium name="The Broad Institute Genome Sequencing Center for Infectious Disease"/>
            <person name="Wu L."/>
            <person name="Ma J."/>
        </authorList>
    </citation>
    <scope>NUCLEOTIDE SEQUENCE [LARGE SCALE GENOMIC DNA]</scope>
    <source>
        <strain evidence="3">JCM 17917</strain>
    </source>
</reference>
<evidence type="ECO:0000313" key="2">
    <source>
        <dbReference type="EMBL" id="GAA4313769.1"/>
    </source>
</evidence>
<keyword evidence="3" id="KW-1185">Reference proteome</keyword>
<evidence type="ECO:0000313" key="3">
    <source>
        <dbReference type="Proteomes" id="UP001501844"/>
    </source>
</evidence>
<proteinExistence type="predicted"/>
<dbReference type="Proteomes" id="UP001501844">
    <property type="component" value="Unassembled WGS sequence"/>
</dbReference>
<evidence type="ECO:0000256" key="1">
    <source>
        <dbReference type="SAM" id="Phobius"/>
    </source>
</evidence>
<organism evidence="2 3">
    <name type="scientific">Nibribacter koreensis</name>
    <dbReference type="NCBI Taxonomy" id="1084519"/>
    <lineage>
        <taxon>Bacteria</taxon>
        <taxon>Pseudomonadati</taxon>
        <taxon>Bacteroidota</taxon>
        <taxon>Cytophagia</taxon>
        <taxon>Cytophagales</taxon>
        <taxon>Hymenobacteraceae</taxon>
        <taxon>Nibribacter</taxon>
    </lineage>
</organism>